<gene>
    <name evidence="2" type="ORF">S12H4_31768</name>
</gene>
<comment type="caution">
    <text evidence="2">The sequence shown here is derived from an EMBL/GenBank/DDBJ whole genome shotgun (WGS) entry which is preliminary data.</text>
</comment>
<proteinExistence type="predicted"/>
<organism evidence="2">
    <name type="scientific">marine sediment metagenome</name>
    <dbReference type="NCBI Taxonomy" id="412755"/>
    <lineage>
        <taxon>unclassified sequences</taxon>
        <taxon>metagenomes</taxon>
        <taxon>ecological metagenomes</taxon>
    </lineage>
</organism>
<dbReference type="EMBL" id="BARW01018568">
    <property type="protein sequence ID" value="GAJ00399.1"/>
    <property type="molecule type" value="Genomic_DNA"/>
</dbReference>
<dbReference type="AlphaFoldDB" id="X1T576"/>
<feature type="non-terminal residue" evidence="2">
    <location>
        <position position="1"/>
    </location>
</feature>
<evidence type="ECO:0008006" key="3">
    <source>
        <dbReference type="Google" id="ProtNLM"/>
    </source>
</evidence>
<name>X1T576_9ZZZZ</name>
<evidence type="ECO:0000256" key="1">
    <source>
        <dbReference type="SAM" id="Phobius"/>
    </source>
</evidence>
<feature type="transmembrane region" description="Helical" evidence="1">
    <location>
        <begin position="32"/>
        <end position="51"/>
    </location>
</feature>
<reference evidence="2" key="1">
    <citation type="journal article" date="2014" name="Front. Microbiol.">
        <title>High frequency of phylogenetically diverse reductive dehalogenase-homologous genes in deep subseafloor sedimentary metagenomes.</title>
        <authorList>
            <person name="Kawai M."/>
            <person name="Futagami T."/>
            <person name="Toyoda A."/>
            <person name="Takaki Y."/>
            <person name="Nishi S."/>
            <person name="Hori S."/>
            <person name="Arai W."/>
            <person name="Tsubouchi T."/>
            <person name="Morono Y."/>
            <person name="Uchiyama I."/>
            <person name="Ito T."/>
            <person name="Fujiyama A."/>
            <person name="Inagaki F."/>
            <person name="Takami H."/>
        </authorList>
    </citation>
    <scope>NUCLEOTIDE SEQUENCE</scope>
    <source>
        <strain evidence="2">Expedition CK06-06</strain>
    </source>
</reference>
<keyword evidence="1" id="KW-1133">Transmembrane helix</keyword>
<protein>
    <recommendedName>
        <fullName evidence="3">ABC transmembrane type-1 domain-containing protein</fullName>
    </recommendedName>
</protein>
<sequence length="69" mass="8031">LILTITVEMIAGNDGIGFYIIDWERSFHFKEMYAGIFALGILGYLINYLFLKVDNQVMRWYKGFTSVIT</sequence>
<keyword evidence="1" id="KW-0812">Transmembrane</keyword>
<accession>X1T576</accession>
<keyword evidence="1" id="KW-0472">Membrane</keyword>
<evidence type="ECO:0000313" key="2">
    <source>
        <dbReference type="EMBL" id="GAJ00399.1"/>
    </source>
</evidence>